<keyword evidence="16" id="KW-1185">Reference proteome</keyword>
<feature type="transmembrane region" description="Helical" evidence="12">
    <location>
        <begin position="722"/>
        <end position="740"/>
    </location>
</feature>
<evidence type="ECO:0000313" key="15">
    <source>
        <dbReference type="Ensembl" id="ENSLACP00000009429.1"/>
    </source>
</evidence>
<dbReference type="Gene3D" id="2.10.50.30">
    <property type="entry name" value="GPCR, family 3, nine cysteines domain"/>
    <property type="match status" value="1"/>
</dbReference>
<dbReference type="Gene3D" id="3.40.50.2300">
    <property type="match status" value="2"/>
</dbReference>
<reference evidence="16" key="1">
    <citation type="submission" date="2011-08" db="EMBL/GenBank/DDBJ databases">
        <title>The draft genome of Latimeria chalumnae.</title>
        <authorList>
            <person name="Di Palma F."/>
            <person name="Alfoldi J."/>
            <person name="Johnson J."/>
            <person name="Berlin A."/>
            <person name="Gnerre S."/>
            <person name="Jaffe D."/>
            <person name="MacCallum I."/>
            <person name="Young S."/>
            <person name="Walker B.J."/>
            <person name="Lander E."/>
            <person name="Lindblad-Toh K."/>
        </authorList>
    </citation>
    <scope>NUCLEOTIDE SEQUENCE [LARGE SCALE GENOMIC DNA]</scope>
    <source>
        <strain evidence="16">Wild caught</strain>
    </source>
</reference>
<evidence type="ECO:0000256" key="9">
    <source>
        <dbReference type="ARBA" id="ARBA00023170"/>
    </source>
</evidence>
<protein>
    <recommendedName>
        <fullName evidence="14">G-protein coupled receptors family 3 profile domain-containing protein</fullName>
    </recommendedName>
</protein>
<evidence type="ECO:0000256" key="4">
    <source>
        <dbReference type="ARBA" id="ARBA00022692"/>
    </source>
</evidence>
<evidence type="ECO:0000256" key="10">
    <source>
        <dbReference type="ARBA" id="ARBA00023180"/>
    </source>
</evidence>
<dbReference type="PANTHER" id="PTHR24061:SF0">
    <property type="entry name" value="C-FAMILY ODORANT RECEPTOR OLFCT1"/>
    <property type="match status" value="1"/>
</dbReference>
<keyword evidence="11" id="KW-0807">Transducer</keyword>
<feature type="transmembrane region" description="Helical" evidence="12">
    <location>
        <begin position="827"/>
        <end position="849"/>
    </location>
</feature>
<dbReference type="InterPro" id="IPR017979">
    <property type="entry name" value="GPCR_3_CS"/>
</dbReference>
<dbReference type="AlphaFoldDB" id="H3AIF8"/>
<evidence type="ECO:0000256" key="8">
    <source>
        <dbReference type="ARBA" id="ARBA00023136"/>
    </source>
</evidence>
<feature type="chain" id="PRO_5003579237" description="G-protein coupled receptors family 3 profile domain-containing protein" evidence="13">
    <location>
        <begin position="28"/>
        <end position="873"/>
    </location>
</feature>
<proteinExistence type="inferred from homology"/>
<dbReference type="HOGENOM" id="CLU_005389_5_0_1"/>
<evidence type="ECO:0000256" key="12">
    <source>
        <dbReference type="SAM" id="Phobius"/>
    </source>
</evidence>
<evidence type="ECO:0000256" key="1">
    <source>
        <dbReference type="ARBA" id="ARBA00004651"/>
    </source>
</evidence>
<dbReference type="OMA" id="CANIQYF"/>
<name>H3AIF8_LATCH</name>
<keyword evidence="4 12" id="KW-0812">Transmembrane</keyword>
<dbReference type="PANTHER" id="PTHR24061">
    <property type="entry name" value="CALCIUM-SENSING RECEPTOR-RELATED"/>
    <property type="match status" value="1"/>
</dbReference>
<dbReference type="Pfam" id="PF00003">
    <property type="entry name" value="7tm_3"/>
    <property type="match status" value="1"/>
</dbReference>
<keyword evidence="6 12" id="KW-1133">Transmembrane helix</keyword>
<evidence type="ECO:0000256" key="5">
    <source>
        <dbReference type="ARBA" id="ARBA00022729"/>
    </source>
</evidence>
<dbReference type="Pfam" id="PF07562">
    <property type="entry name" value="NCD3G"/>
    <property type="match status" value="1"/>
</dbReference>
<reference evidence="15" key="2">
    <citation type="submission" date="2025-08" db="UniProtKB">
        <authorList>
            <consortium name="Ensembl"/>
        </authorList>
    </citation>
    <scope>IDENTIFICATION</scope>
</reference>
<dbReference type="InterPro" id="IPR011500">
    <property type="entry name" value="GPCR_3_9-Cys_dom"/>
</dbReference>
<dbReference type="InParanoid" id="H3AIF8"/>
<comment type="subcellular location">
    <subcellularLocation>
        <location evidence="1">Cell membrane</location>
        <topology evidence="1">Multi-pass membrane protein</topology>
    </subcellularLocation>
</comment>
<dbReference type="InterPro" id="IPR017978">
    <property type="entry name" value="GPCR_3_C"/>
</dbReference>
<comment type="similarity">
    <text evidence="2">Belongs to the G-protein coupled receptor 3 family.</text>
</comment>
<evidence type="ECO:0000256" key="6">
    <source>
        <dbReference type="ARBA" id="ARBA00022989"/>
    </source>
</evidence>
<dbReference type="PRINTS" id="PR00248">
    <property type="entry name" value="GPCRMGR"/>
</dbReference>
<feature type="domain" description="G-protein coupled receptors family 3 profile" evidence="14">
    <location>
        <begin position="607"/>
        <end position="871"/>
    </location>
</feature>
<dbReference type="FunFam" id="2.10.50.30:FF:000002">
    <property type="entry name" value="Vomeronasal 2 receptor, h1"/>
    <property type="match status" value="1"/>
</dbReference>
<organism evidence="15 16">
    <name type="scientific">Latimeria chalumnae</name>
    <name type="common">Coelacanth</name>
    <dbReference type="NCBI Taxonomy" id="7897"/>
    <lineage>
        <taxon>Eukaryota</taxon>
        <taxon>Metazoa</taxon>
        <taxon>Chordata</taxon>
        <taxon>Craniata</taxon>
        <taxon>Vertebrata</taxon>
        <taxon>Euteleostomi</taxon>
        <taxon>Coelacanthiformes</taxon>
        <taxon>Coelacanthidae</taxon>
        <taxon>Latimeria</taxon>
    </lineage>
</organism>
<keyword evidence="7" id="KW-0297">G-protein coupled receptor</keyword>
<feature type="signal peptide" evidence="13">
    <location>
        <begin position="1"/>
        <end position="27"/>
    </location>
</feature>
<dbReference type="Ensembl" id="ENSLACT00000009501.1">
    <property type="protein sequence ID" value="ENSLACP00000009429.1"/>
    <property type="gene ID" value="ENSLACG00000008317.1"/>
</dbReference>
<keyword evidence="9" id="KW-0675">Receptor</keyword>
<dbReference type="SUPFAM" id="SSF53822">
    <property type="entry name" value="Periplasmic binding protein-like I"/>
    <property type="match status" value="1"/>
</dbReference>
<dbReference type="PROSITE" id="PS00981">
    <property type="entry name" value="G_PROTEIN_RECEP_F3_3"/>
    <property type="match status" value="1"/>
</dbReference>
<keyword evidence="5 13" id="KW-0732">Signal</keyword>
<dbReference type="InterPro" id="IPR000337">
    <property type="entry name" value="GPCR_3"/>
</dbReference>
<accession>H3AIF8</accession>
<dbReference type="GeneTree" id="ENSGT00950000182788"/>
<dbReference type="FunFam" id="3.40.50.2300:FF:000728">
    <property type="entry name" value="Uncharacterized protein"/>
    <property type="match status" value="1"/>
</dbReference>
<dbReference type="PROSITE" id="PS50259">
    <property type="entry name" value="G_PROTEIN_RECEP_F3_4"/>
    <property type="match status" value="1"/>
</dbReference>
<dbReference type="InterPro" id="IPR028082">
    <property type="entry name" value="Peripla_BP_I"/>
</dbReference>
<feature type="transmembrane region" description="Helical" evidence="12">
    <location>
        <begin position="801"/>
        <end position="821"/>
    </location>
</feature>
<dbReference type="FunFam" id="3.40.50.2300:FF:000016">
    <property type="entry name" value="Taste 1 receptor member 2"/>
    <property type="match status" value="1"/>
</dbReference>
<feature type="transmembrane region" description="Helical" evidence="12">
    <location>
        <begin position="677"/>
        <end position="701"/>
    </location>
</feature>
<keyword evidence="10" id="KW-0325">Glycoprotein</keyword>
<dbReference type="CDD" id="cd15283">
    <property type="entry name" value="7tmC_V2R_pheromone"/>
    <property type="match status" value="1"/>
</dbReference>
<dbReference type="InterPro" id="IPR038550">
    <property type="entry name" value="GPCR_3_9-Cys_sf"/>
</dbReference>
<feature type="transmembrane region" description="Helical" evidence="12">
    <location>
        <begin position="644"/>
        <end position="665"/>
    </location>
</feature>
<reference evidence="15" key="3">
    <citation type="submission" date="2025-09" db="UniProtKB">
        <authorList>
            <consortium name="Ensembl"/>
        </authorList>
    </citation>
    <scope>IDENTIFICATION</scope>
</reference>
<dbReference type="eggNOG" id="KOG1056">
    <property type="taxonomic scope" value="Eukaryota"/>
</dbReference>
<evidence type="ECO:0000259" key="14">
    <source>
        <dbReference type="PROSITE" id="PS50259"/>
    </source>
</evidence>
<evidence type="ECO:0000256" key="11">
    <source>
        <dbReference type="ARBA" id="ARBA00023224"/>
    </source>
</evidence>
<dbReference type="InterPro" id="IPR000068">
    <property type="entry name" value="GPCR_3_Ca_sens_rcpt-rel"/>
</dbReference>
<evidence type="ECO:0000256" key="2">
    <source>
        <dbReference type="ARBA" id="ARBA00007242"/>
    </source>
</evidence>
<dbReference type="GO" id="GO:0004930">
    <property type="term" value="F:G protein-coupled receptor activity"/>
    <property type="evidence" value="ECO:0007669"/>
    <property type="project" value="UniProtKB-KW"/>
</dbReference>
<feature type="transmembrane region" description="Helical" evidence="12">
    <location>
        <begin position="766"/>
        <end position="789"/>
    </location>
</feature>
<dbReference type="GO" id="GO:0005886">
    <property type="term" value="C:plasma membrane"/>
    <property type="evidence" value="ECO:0007669"/>
    <property type="project" value="UniProtKB-SubCell"/>
</dbReference>
<dbReference type="EMBL" id="AFYH01203936">
    <property type="status" value="NOT_ANNOTATED_CDS"/>
    <property type="molecule type" value="Genomic_DNA"/>
</dbReference>
<sequence>ISCFFYSEMFSKILFLVCFSAAIYESAQPGCKLPSLKLRGATMDGDVIIGGIFPIKMMKYVTESHFMDKPDSQSCEIFRLRPYRWVQAMIYAIEEINKKAELLPNITLGYEIYDSCFIPSRGLEGSMWLITGQEEPIPNYRCASHTPLAAIIGDATSGTSISMARLLGVYRYPQISYYAGADVLSDKFQFPSFFRTIPDGEIRSRSIVGLLLHFGWTWVGILVEDTDFGELSRQGLQEELNKAKICIGFSEIIPTIYSAEMNKRIVEVIKTSSVNAIVIICYDGYLMPLMEEINMHNITGKIWVATESSSTSTSLFKSDLAKTLSGAIGIATHKDNILGFRDFLLKLHPITSKNNLYLETFWEHAFGCIWPKADNNQTEATNESNNIIKLCTGTENLNELNLSFFDVSESRVPYNVYNSVYAAAHALHDLYACIPGEGPFANGTCANIQYFEPWQLFHYVKNVYFKNKLGEEIYFDEKGISPALYDIINWHLTPDGNMKYIEAGRIDFTAPPGKELLINNSALMWNGGQTQIPQSVCSESCSPGYRKAVRRGQPICCFDCIQCSEGEIANQTDSPDCLECPDDYWSNDRRDRCIPKSIEFLSYKDPLGAVLASFSIFSSLIPVSILCIFIWYRNTPIVKANNRELSYVLLLSLILCFLCSLIFIGRPSIETCMLRQTAFGIIFAFSVACVLAKTIMVVIAFNATKPNSNLKKWVGPKLPNTIVVTCSLLQIIICIAWLASLPPFPEKNIKSEPGKIIIECNEGSTVAFWCMLGYMGLLAIVSFIVAFLARNLPDSFNEAKFITFSMLVFVTVWLSFIPAYLSTKGKYMVAVEIFAILASSAGLLVCIFFPKCYIILLRPGFNTKEYLMGKGTH</sequence>
<keyword evidence="8 12" id="KW-0472">Membrane</keyword>
<evidence type="ECO:0000313" key="16">
    <source>
        <dbReference type="Proteomes" id="UP000008672"/>
    </source>
</evidence>
<dbReference type="PRINTS" id="PR01535">
    <property type="entry name" value="VOMERONASL2R"/>
</dbReference>
<evidence type="ECO:0000256" key="13">
    <source>
        <dbReference type="SAM" id="SignalP"/>
    </source>
</evidence>
<evidence type="ECO:0000256" key="7">
    <source>
        <dbReference type="ARBA" id="ARBA00023040"/>
    </source>
</evidence>
<dbReference type="Pfam" id="PF01094">
    <property type="entry name" value="ANF_receptor"/>
    <property type="match status" value="1"/>
</dbReference>
<dbReference type="Proteomes" id="UP000008672">
    <property type="component" value="Unassembled WGS sequence"/>
</dbReference>
<feature type="transmembrane region" description="Helical" evidence="12">
    <location>
        <begin position="607"/>
        <end position="632"/>
    </location>
</feature>
<dbReference type="InterPro" id="IPR004073">
    <property type="entry name" value="GPCR_3_vmron_rcpt_2"/>
</dbReference>
<dbReference type="InterPro" id="IPR001828">
    <property type="entry name" value="ANF_lig-bd_rcpt"/>
</dbReference>
<evidence type="ECO:0000256" key="3">
    <source>
        <dbReference type="ARBA" id="ARBA00022475"/>
    </source>
</evidence>
<keyword evidence="3" id="KW-1003">Cell membrane</keyword>